<sequence length="131" mass="14667">MSLLWKLKLDGDEPGRLLFNKLSSTESKCNACAKKIPTSNKGVTNLKAHLRKHPQYKEQLAEMEKADQAKKEAMQKGLQQFVIKGTGRQCEGHAGSMSKTRGALQPSTLAKDRLKDEQKSARLPEHRLLQV</sequence>
<feature type="compositionally biased region" description="Basic and acidic residues" evidence="6">
    <location>
        <begin position="110"/>
        <end position="131"/>
    </location>
</feature>
<evidence type="ECO:0000256" key="6">
    <source>
        <dbReference type="SAM" id="MobiDB-lite"/>
    </source>
</evidence>
<feature type="domain" description="BED-type" evidence="7">
    <location>
        <begin position="1"/>
        <end position="60"/>
    </location>
</feature>
<keyword evidence="5" id="KW-0175">Coiled coil</keyword>
<organism evidence="8 9">
    <name type="scientific">Ditylenchus dipsaci</name>
    <dbReference type="NCBI Taxonomy" id="166011"/>
    <lineage>
        <taxon>Eukaryota</taxon>
        <taxon>Metazoa</taxon>
        <taxon>Ecdysozoa</taxon>
        <taxon>Nematoda</taxon>
        <taxon>Chromadorea</taxon>
        <taxon>Rhabditida</taxon>
        <taxon>Tylenchina</taxon>
        <taxon>Tylenchomorpha</taxon>
        <taxon>Sphaerularioidea</taxon>
        <taxon>Anguinidae</taxon>
        <taxon>Anguininae</taxon>
        <taxon>Ditylenchus</taxon>
    </lineage>
</organism>
<evidence type="ECO:0000259" key="7">
    <source>
        <dbReference type="PROSITE" id="PS50808"/>
    </source>
</evidence>
<feature type="region of interest" description="Disordered" evidence="6">
    <location>
        <begin position="89"/>
        <end position="131"/>
    </location>
</feature>
<dbReference type="AlphaFoldDB" id="A0A915DGR1"/>
<name>A0A915DGR1_9BILA</name>
<keyword evidence="1" id="KW-0479">Metal-binding</keyword>
<feature type="coiled-coil region" evidence="5">
    <location>
        <begin position="46"/>
        <end position="76"/>
    </location>
</feature>
<dbReference type="WBParaSite" id="jg19731">
    <property type="protein sequence ID" value="jg19731"/>
    <property type="gene ID" value="jg19731"/>
</dbReference>
<evidence type="ECO:0000256" key="3">
    <source>
        <dbReference type="ARBA" id="ARBA00022833"/>
    </source>
</evidence>
<dbReference type="PROSITE" id="PS50808">
    <property type="entry name" value="ZF_BED"/>
    <property type="match status" value="1"/>
</dbReference>
<evidence type="ECO:0000256" key="4">
    <source>
        <dbReference type="PROSITE-ProRule" id="PRU00027"/>
    </source>
</evidence>
<dbReference type="Pfam" id="PF02892">
    <property type="entry name" value="zf-BED"/>
    <property type="match status" value="1"/>
</dbReference>
<accession>A0A915DGR1</accession>
<proteinExistence type="predicted"/>
<evidence type="ECO:0000313" key="8">
    <source>
        <dbReference type="Proteomes" id="UP000887574"/>
    </source>
</evidence>
<dbReference type="InterPro" id="IPR003656">
    <property type="entry name" value="Znf_BED"/>
</dbReference>
<reference evidence="9" key="1">
    <citation type="submission" date="2022-11" db="UniProtKB">
        <authorList>
            <consortium name="WormBaseParasite"/>
        </authorList>
    </citation>
    <scope>IDENTIFICATION</scope>
</reference>
<dbReference type="GO" id="GO:0008270">
    <property type="term" value="F:zinc ion binding"/>
    <property type="evidence" value="ECO:0007669"/>
    <property type="project" value="UniProtKB-KW"/>
</dbReference>
<keyword evidence="3" id="KW-0862">Zinc</keyword>
<dbReference type="GO" id="GO:0003677">
    <property type="term" value="F:DNA binding"/>
    <property type="evidence" value="ECO:0007669"/>
    <property type="project" value="InterPro"/>
</dbReference>
<keyword evidence="2 4" id="KW-0863">Zinc-finger</keyword>
<dbReference type="Proteomes" id="UP000887574">
    <property type="component" value="Unplaced"/>
</dbReference>
<evidence type="ECO:0000256" key="2">
    <source>
        <dbReference type="ARBA" id="ARBA00022771"/>
    </source>
</evidence>
<evidence type="ECO:0000313" key="9">
    <source>
        <dbReference type="WBParaSite" id="jg19731"/>
    </source>
</evidence>
<evidence type="ECO:0000256" key="5">
    <source>
        <dbReference type="SAM" id="Coils"/>
    </source>
</evidence>
<keyword evidence="8" id="KW-1185">Reference proteome</keyword>
<evidence type="ECO:0000256" key="1">
    <source>
        <dbReference type="ARBA" id="ARBA00022723"/>
    </source>
</evidence>
<protein>
    <submittedName>
        <fullName evidence="9">BED-type domain-containing protein</fullName>
    </submittedName>
</protein>